<feature type="domain" description="DUF218" evidence="1">
    <location>
        <begin position="51"/>
        <end position="167"/>
    </location>
</feature>
<dbReference type="InterPro" id="IPR014729">
    <property type="entry name" value="Rossmann-like_a/b/a_fold"/>
</dbReference>
<comment type="caution">
    <text evidence="2">The sequence shown here is derived from an EMBL/GenBank/DDBJ whole genome shotgun (WGS) entry which is preliminary data.</text>
</comment>
<dbReference type="PANTHER" id="PTHR30336">
    <property type="entry name" value="INNER MEMBRANE PROTEIN, PROBABLE PERMEASE"/>
    <property type="match status" value="1"/>
</dbReference>
<dbReference type="InterPro" id="IPR051599">
    <property type="entry name" value="Cell_Envelope_Assoc"/>
</dbReference>
<gene>
    <name evidence="2" type="ORF">COU18_00620</name>
</gene>
<accession>A0A2H0UE03</accession>
<organism evidence="2 3">
    <name type="scientific">Candidatus Kaiserbacteria bacterium CG10_big_fil_rev_8_21_14_0_10_51_14</name>
    <dbReference type="NCBI Taxonomy" id="1974610"/>
    <lineage>
        <taxon>Bacteria</taxon>
        <taxon>Candidatus Kaiseribacteriota</taxon>
    </lineage>
</organism>
<evidence type="ECO:0000313" key="2">
    <source>
        <dbReference type="EMBL" id="PIR83906.1"/>
    </source>
</evidence>
<dbReference type="CDD" id="cd06259">
    <property type="entry name" value="YdcF-like"/>
    <property type="match status" value="1"/>
</dbReference>
<dbReference type="GO" id="GO:0005886">
    <property type="term" value="C:plasma membrane"/>
    <property type="evidence" value="ECO:0007669"/>
    <property type="project" value="TreeGrafter"/>
</dbReference>
<proteinExistence type="predicted"/>
<evidence type="ECO:0000313" key="3">
    <source>
        <dbReference type="Proteomes" id="UP000231192"/>
    </source>
</evidence>
<dbReference type="Gene3D" id="3.40.50.620">
    <property type="entry name" value="HUPs"/>
    <property type="match status" value="1"/>
</dbReference>
<protein>
    <recommendedName>
        <fullName evidence="1">DUF218 domain-containing protein</fullName>
    </recommendedName>
</protein>
<dbReference type="PANTHER" id="PTHR30336:SF20">
    <property type="entry name" value="DUF218 DOMAIN-CONTAINING PROTEIN"/>
    <property type="match status" value="1"/>
</dbReference>
<sequence>MGYLSYFRRHYSTLIVGFLLLTTLFLLVPIAMRVGVARYMYTSVEEAPESDAALVLGASVVRGAPSPILAERADMAIALYRAGKVSKILVTGDSGALSYDEVTPVRKYLLDAGVAAEDIFLDHAGFDTYSSMYRAREVFQAESLTIVTQDFHMPRALWVARRLGLNAKGLVSGSDGSTYAYVREIPASIKALFDTITHRQPQYLGPALPLRGSGEATWY</sequence>
<dbReference type="InterPro" id="IPR003848">
    <property type="entry name" value="DUF218"/>
</dbReference>
<dbReference type="AlphaFoldDB" id="A0A2H0UE03"/>
<evidence type="ECO:0000259" key="1">
    <source>
        <dbReference type="Pfam" id="PF02698"/>
    </source>
</evidence>
<dbReference type="Proteomes" id="UP000231192">
    <property type="component" value="Unassembled WGS sequence"/>
</dbReference>
<reference evidence="3" key="1">
    <citation type="submission" date="2017-09" db="EMBL/GenBank/DDBJ databases">
        <title>Depth-based differentiation of microbial function through sediment-hosted aquifers and enrichment of novel symbionts in the deep terrestrial subsurface.</title>
        <authorList>
            <person name="Probst A.J."/>
            <person name="Ladd B."/>
            <person name="Jarett J.K."/>
            <person name="Geller-Mcgrath D.E."/>
            <person name="Sieber C.M.K."/>
            <person name="Emerson J.B."/>
            <person name="Anantharaman K."/>
            <person name="Thomas B.C."/>
            <person name="Malmstrom R."/>
            <person name="Stieglmeier M."/>
            <person name="Klingl A."/>
            <person name="Woyke T."/>
            <person name="Ryan C.M."/>
            <person name="Banfield J.F."/>
        </authorList>
    </citation>
    <scope>NUCLEOTIDE SEQUENCE [LARGE SCALE GENOMIC DNA]</scope>
</reference>
<dbReference type="EMBL" id="PFBK01000003">
    <property type="protein sequence ID" value="PIR83906.1"/>
    <property type="molecule type" value="Genomic_DNA"/>
</dbReference>
<name>A0A2H0UE03_9BACT</name>
<dbReference type="Pfam" id="PF02698">
    <property type="entry name" value="DUF218"/>
    <property type="match status" value="1"/>
</dbReference>